<dbReference type="EMBL" id="JAINUF010000003">
    <property type="protein sequence ID" value="KAJ8369530.1"/>
    <property type="molecule type" value="Genomic_DNA"/>
</dbReference>
<evidence type="ECO:0000313" key="3">
    <source>
        <dbReference type="Proteomes" id="UP001152622"/>
    </source>
</evidence>
<sequence>MSQGHVKHRDICGMEKIMSPLLPRGQEETAVRTLPPQAKQHPLQFGNPARRKVSESNTFVSRAGCSMGMSPSISVLQASA</sequence>
<accession>A0A9Q1FXJ6</accession>
<dbReference type="AlphaFoldDB" id="A0A9Q1FXJ6"/>
<dbReference type="Proteomes" id="UP001152622">
    <property type="component" value="Chromosome 3"/>
</dbReference>
<organism evidence="2 3">
    <name type="scientific">Synaphobranchus kaupii</name>
    <name type="common">Kaup's arrowtooth eel</name>
    <dbReference type="NCBI Taxonomy" id="118154"/>
    <lineage>
        <taxon>Eukaryota</taxon>
        <taxon>Metazoa</taxon>
        <taxon>Chordata</taxon>
        <taxon>Craniata</taxon>
        <taxon>Vertebrata</taxon>
        <taxon>Euteleostomi</taxon>
        <taxon>Actinopterygii</taxon>
        <taxon>Neopterygii</taxon>
        <taxon>Teleostei</taxon>
        <taxon>Anguilliformes</taxon>
        <taxon>Synaphobranchidae</taxon>
        <taxon>Synaphobranchus</taxon>
    </lineage>
</organism>
<keyword evidence="3" id="KW-1185">Reference proteome</keyword>
<evidence type="ECO:0000313" key="2">
    <source>
        <dbReference type="EMBL" id="KAJ8369530.1"/>
    </source>
</evidence>
<comment type="caution">
    <text evidence="2">The sequence shown here is derived from an EMBL/GenBank/DDBJ whole genome shotgun (WGS) entry which is preliminary data.</text>
</comment>
<evidence type="ECO:0000256" key="1">
    <source>
        <dbReference type="SAM" id="MobiDB-lite"/>
    </source>
</evidence>
<proteinExistence type="predicted"/>
<feature type="region of interest" description="Disordered" evidence="1">
    <location>
        <begin position="35"/>
        <end position="54"/>
    </location>
</feature>
<reference evidence="2" key="1">
    <citation type="journal article" date="2023" name="Science">
        <title>Genome structures resolve the early diversification of teleost fishes.</title>
        <authorList>
            <person name="Parey E."/>
            <person name="Louis A."/>
            <person name="Montfort J."/>
            <person name="Bouchez O."/>
            <person name="Roques C."/>
            <person name="Iampietro C."/>
            <person name="Lluch J."/>
            <person name="Castinel A."/>
            <person name="Donnadieu C."/>
            <person name="Desvignes T."/>
            <person name="Floi Bucao C."/>
            <person name="Jouanno E."/>
            <person name="Wen M."/>
            <person name="Mejri S."/>
            <person name="Dirks R."/>
            <person name="Jansen H."/>
            <person name="Henkel C."/>
            <person name="Chen W.J."/>
            <person name="Zahm M."/>
            <person name="Cabau C."/>
            <person name="Klopp C."/>
            <person name="Thompson A.W."/>
            <person name="Robinson-Rechavi M."/>
            <person name="Braasch I."/>
            <person name="Lecointre G."/>
            <person name="Bobe J."/>
            <person name="Postlethwait J.H."/>
            <person name="Berthelot C."/>
            <person name="Roest Crollius H."/>
            <person name="Guiguen Y."/>
        </authorList>
    </citation>
    <scope>NUCLEOTIDE SEQUENCE</scope>
    <source>
        <strain evidence="2">WJC10195</strain>
    </source>
</reference>
<name>A0A9Q1FXJ6_SYNKA</name>
<gene>
    <name evidence="2" type="ORF">SKAU_G00095580</name>
</gene>
<protein>
    <submittedName>
        <fullName evidence="2">Uncharacterized protein</fullName>
    </submittedName>
</protein>